<evidence type="ECO:0000256" key="1">
    <source>
        <dbReference type="ARBA" id="ARBA00023015"/>
    </source>
</evidence>
<dbReference type="PANTHER" id="PTHR31668">
    <property type="entry name" value="GLUCOSE TRANSPORT TRANSCRIPTION REGULATOR RGT1-RELATED-RELATED"/>
    <property type="match status" value="1"/>
</dbReference>
<dbReference type="Proteomes" id="UP000053599">
    <property type="component" value="Unassembled WGS sequence"/>
</dbReference>
<proteinExistence type="predicted"/>
<feature type="domain" description="Zn(2)-C6 fungal-type" evidence="5">
    <location>
        <begin position="12"/>
        <end position="49"/>
    </location>
</feature>
<dbReference type="EMBL" id="KN846953">
    <property type="protein sequence ID" value="KIV80864.1"/>
    <property type="molecule type" value="Genomic_DNA"/>
</dbReference>
<dbReference type="InterPro" id="IPR050797">
    <property type="entry name" value="Carb_Metab_Trans_Reg"/>
</dbReference>
<evidence type="ECO:0000259" key="5">
    <source>
        <dbReference type="PROSITE" id="PS50048"/>
    </source>
</evidence>
<evidence type="ECO:0000256" key="2">
    <source>
        <dbReference type="ARBA" id="ARBA00023125"/>
    </source>
</evidence>
<dbReference type="InterPro" id="IPR001138">
    <property type="entry name" value="Zn2Cys6_DnaBD"/>
</dbReference>
<dbReference type="CDD" id="cd00067">
    <property type="entry name" value="GAL4"/>
    <property type="match status" value="1"/>
</dbReference>
<evidence type="ECO:0000313" key="6">
    <source>
        <dbReference type="EMBL" id="KIV80864.1"/>
    </source>
</evidence>
<dbReference type="Gene3D" id="4.10.240.10">
    <property type="entry name" value="Zn(2)-C6 fungal-type DNA-binding domain"/>
    <property type="match status" value="1"/>
</dbReference>
<keyword evidence="1" id="KW-0805">Transcription regulation</keyword>
<evidence type="ECO:0000256" key="4">
    <source>
        <dbReference type="ARBA" id="ARBA00023242"/>
    </source>
</evidence>
<dbReference type="PROSITE" id="PS50048">
    <property type="entry name" value="ZN2_CY6_FUNGAL_2"/>
    <property type="match status" value="1"/>
</dbReference>
<dbReference type="OrthoDB" id="5958943at2759"/>
<dbReference type="STRING" id="1016849.A0A0D1YIL8"/>
<sequence>MVPSSGRRQNASCDPCRHSKKRCAFDPGIQPGSGAPCQNCAHLGHLCTFNFVAARRAQKGAKILAYHKSGSFSGQASPPATSPAAASVNTLDPGVAWTTIQPPTEREMHLDNMIWAGLGPQTFLDFDTFFATEPQGWMDLSEGVLNNDILGTNYEVNDDAITPVVSPTGFRSQSQEKQRHFEDALVGDFWHGSSIQLLNSTALTEGVTKNLSRIYDTMMVGLASRYLSYVCNQFAGAHGYIIEPENAAKQLTYSDPEDRQRLPDGMLSLTGQCCQSGWGQTVRQSTQEPIESFRRITLIGVARFLDNFSTLYGNKLDPKKRKLDEDTFTSVLQAFASQFASPDDLDPGRQDILSENIVESAEDPASSITMNQVFAAAWFNAHSHLTQSINNRSFAHLYSVFLFHMTAVPSEASSKAECSGSPLRFLDLALHQIKSLTALLSEFCSDLESQSLYRVLLESSHRIFHWFGYIRDTIASLASERCCILDDLPIAIGEALPISYASVSPPTLDETVAETSQQGSRCIFSLFRQTISFNSVLQQRSPHPGPSTVNATIDSLTKAVDAFHATHDAWIDQCLADFVRLSIQSKQSAGFLILFWNLGVLRVVEAMRMASRVLGTPSDAQTAKLATNYEARALRRIVAISERINEVSAHGDVRLSDVSEDRLPLISHHANTGLTALVLSTAIEHTISGAQLADLHSYLEPTTPPILTSNVMASIKTLLAGLSTLHRTISGESAARPALRNLLRRYGDIIMDCWDENSTET</sequence>
<gene>
    <name evidence="6" type="ORF">PV11_08339</name>
</gene>
<evidence type="ECO:0000256" key="3">
    <source>
        <dbReference type="ARBA" id="ARBA00023163"/>
    </source>
</evidence>
<name>A0A0D1YIL8_9EURO</name>
<dbReference type="GO" id="GO:0008270">
    <property type="term" value="F:zinc ion binding"/>
    <property type="evidence" value="ECO:0007669"/>
    <property type="project" value="InterPro"/>
</dbReference>
<evidence type="ECO:0000313" key="7">
    <source>
        <dbReference type="Proteomes" id="UP000053599"/>
    </source>
</evidence>
<dbReference type="GO" id="GO:0003677">
    <property type="term" value="F:DNA binding"/>
    <property type="evidence" value="ECO:0007669"/>
    <property type="project" value="UniProtKB-KW"/>
</dbReference>
<keyword evidence="4" id="KW-0539">Nucleus</keyword>
<dbReference type="AlphaFoldDB" id="A0A0D1YIL8"/>
<dbReference type="SUPFAM" id="SSF57701">
    <property type="entry name" value="Zn2/Cys6 DNA-binding domain"/>
    <property type="match status" value="1"/>
</dbReference>
<dbReference type="GO" id="GO:0000981">
    <property type="term" value="F:DNA-binding transcription factor activity, RNA polymerase II-specific"/>
    <property type="evidence" value="ECO:0007669"/>
    <property type="project" value="InterPro"/>
</dbReference>
<dbReference type="SMART" id="SM00066">
    <property type="entry name" value="GAL4"/>
    <property type="match status" value="1"/>
</dbReference>
<keyword evidence="2" id="KW-0238">DNA-binding</keyword>
<organism evidence="6 7">
    <name type="scientific">Exophiala sideris</name>
    <dbReference type="NCBI Taxonomy" id="1016849"/>
    <lineage>
        <taxon>Eukaryota</taxon>
        <taxon>Fungi</taxon>
        <taxon>Dikarya</taxon>
        <taxon>Ascomycota</taxon>
        <taxon>Pezizomycotina</taxon>
        <taxon>Eurotiomycetes</taxon>
        <taxon>Chaetothyriomycetidae</taxon>
        <taxon>Chaetothyriales</taxon>
        <taxon>Herpotrichiellaceae</taxon>
        <taxon>Exophiala</taxon>
    </lineage>
</organism>
<dbReference type="HOGENOM" id="CLU_012318_0_0_1"/>
<reference evidence="6 7" key="1">
    <citation type="submission" date="2015-01" db="EMBL/GenBank/DDBJ databases">
        <title>The Genome Sequence of Exophiala sideris CBS121828.</title>
        <authorList>
            <consortium name="The Broad Institute Genomics Platform"/>
            <person name="Cuomo C."/>
            <person name="de Hoog S."/>
            <person name="Gorbushina A."/>
            <person name="Stielow B."/>
            <person name="Teixiera M."/>
            <person name="Abouelleil A."/>
            <person name="Chapman S.B."/>
            <person name="Priest M."/>
            <person name="Young S.K."/>
            <person name="Wortman J."/>
            <person name="Nusbaum C."/>
            <person name="Birren B."/>
        </authorList>
    </citation>
    <scope>NUCLEOTIDE SEQUENCE [LARGE SCALE GENOMIC DNA]</scope>
    <source>
        <strain evidence="6 7">CBS 121828</strain>
    </source>
</reference>
<protein>
    <recommendedName>
        <fullName evidence="5">Zn(2)-C6 fungal-type domain-containing protein</fullName>
    </recommendedName>
</protein>
<accession>A0A0D1YIL8</accession>
<dbReference type="InterPro" id="IPR036864">
    <property type="entry name" value="Zn2-C6_fun-type_DNA-bd_sf"/>
</dbReference>
<keyword evidence="3" id="KW-0804">Transcription</keyword>